<keyword evidence="7" id="KW-0732">Signal</keyword>
<keyword evidence="4 6" id="KW-0624">Polysaccharide degradation</keyword>
<name>A0A3D8LB91_9BACT</name>
<dbReference type="Pfam" id="PF00331">
    <property type="entry name" value="Glyco_hydro_10"/>
    <property type="match status" value="1"/>
</dbReference>
<comment type="catalytic activity">
    <reaction evidence="6">
        <text>Endohydrolysis of (1-&gt;4)-beta-D-xylosidic linkages in xylans.</text>
        <dbReference type="EC" id="3.2.1.8"/>
    </reaction>
</comment>
<keyword evidence="2 6" id="KW-0119">Carbohydrate metabolism</keyword>
<keyword evidence="9" id="KW-0858">Xylan degradation</keyword>
<dbReference type="EMBL" id="QRGR01000013">
    <property type="protein sequence ID" value="RDV14711.1"/>
    <property type="molecule type" value="Genomic_DNA"/>
</dbReference>
<gene>
    <name evidence="9" type="ORF">DXT99_13695</name>
</gene>
<reference evidence="10" key="1">
    <citation type="submission" date="2018-08" db="EMBL/GenBank/DDBJ databases">
        <authorList>
            <person name="Liu Z.-W."/>
            <person name="Du Z.-J."/>
        </authorList>
    </citation>
    <scope>NUCLEOTIDE SEQUENCE [LARGE SCALE GENOMIC DNA]</scope>
    <source>
        <strain evidence="10">H4X</strain>
    </source>
</reference>
<keyword evidence="10" id="KW-1185">Reference proteome</keyword>
<evidence type="ECO:0000256" key="5">
    <source>
        <dbReference type="PROSITE-ProRule" id="PRU10061"/>
    </source>
</evidence>
<proteinExistence type="inferred from homology"/>
<dbReference type="SMART" id="SM00633">
    <property type="entry name" value="Glyco_10"/>
    <property type="match status" value="1"/>
</dbReference>
<accession>A0A3D8LB91</accession>
<sequence>MKLYKVLIAPSLLAACLATSCADSNQVITEDRETAVQTAETTPTSLKEAFKDDFYIGAALNHRQVSNNDAQAISLIQEQFNTISPENLLKWESVHPKPDTYNFEPADNFVALGEQHDMFVVGHTLVWHNQTPDWVFEDEQGNPVSKEVLLKRMEDHINAVAGRYSGKIDGWDVVNEALNDDGTLRKSKWHEIIGEEYLEKAYEFARKAAPNAELYYNDYNMWKPAKRDGAILLVRNLQAKGIKVDGIGMQGHWGVQDNSPTLEQIEEAIVAYSELGVKVMITELDIDVLPNPSNRQGADIDATFEFDEKYNVYTTGLPDSVEQQLTKRYTDIFNLFRKHNDKISRVTFWGVTDNDSWLNNWPIRGRTSYPMLFDRQYQPKPAYNAVLEAAAR</sequence>
<evidence type="ECO:0000256" key="3">
    <source>
        <dbReference type="ARBA" id="ARBA00023295"/>
    </source>
</evidence>
<dbReference type="RefSeq" id="WP_115566122.1">
    <property type="nucleotide sequence ID" value="NZ_QRGR01000013.1"/>
</dbReference>
<dbReference type="EC" id="3.2.1.8" evidence="6"/>
<dbReference type="AlphaFoldDB" id="A0A3D8LB91"/>
<feature type="chain" id="PRO_5017578701" description="Beta-xylanase" evidence="7">
    <location>
        <begin position="23"/>
        <end position="392"/>
    </location>
</feature>
<evidence type="ECO:0000256" key="4">
    <source>
        <dbReference type="ARBA" id="ARBA00023326"/>
    </source>
</evidence>
<feature type="active site" description="Nucleophile" evidence="5">
    <location>
        <position position="283"/>
    </location>
</feature>
<evidence type="ECO:0000256" key="2">
    <source>
        <dbReference type="ARBA" id="ARBA00023277"/>
    </source>
</evidence>
<comment type="caution">
    <text evidence="9">The sequence shown here is derived from an EMBL/GenBank/DDBJ whole genome shotgun (WGS) entry which is preliminary data.</text>
</comment>
<evidence type="ECO:0000313" key="9">
    <source>
        <dbReference type="EMBL" id="RDV14711.1"/>
    </source>
</evidence>
<dbReference type="InterPro" id="IPR001000">
    <property type="entry name" value="GH10_dom"/>
</dbReference>
<feature type="signal peptide" evidence="7">
    <location>
        <begin position="1"/>
        <end position="22"/>
    </location>
</feature>
<dbReference type="PANTHER" id="PTHR31490">
    <property type="entry name" value="GLYCOSYL HYDROLASE"/>
    <property type="match status" value="1"/>
</dbReference>
<dbReference type="PROSITE" id="PS51760">
    <property type="entry name" value="GH10_2"/>
    <property type="match status" value="1"/>
</dbReference>
<dbReference type="InterPro" id="IPR017853">
    <property type="entry name" value="GH"/>
</dbReference>
<protein>
    <recommendedName>
        <fullName evidence="6">Beta-xylanase</fullName>
        <ecNumber evidence="6">3.2.1.8</ecNumber>
    </recommendedName>
</protein>
<evidence type="ECO:0000256" key="1">
    <source>
        <dbReference type="ARBA" id="ARBA00022801"/>
    </source>
</evidence>
<dbReference type="InterPro" id="IPR031158">
    <property type="entry name" value="GH10_AS"/>
</dbReference>
<dbReference type="PROSITE" id="PS51257">
    <property type="entry name" value="PROKAR_LIPOPROTEIN"/>
    <property type="match status" value="1"/>
</dbReference>
<organism evidence="9 10">
    <name type="scientific">Pontibacter diazotrophicus</name>
    <dbReference type="NCBI Taxonomy" id="1400979"/>
    <lineage>
        <taxon>Bacteria</taxon>
        <taxon>Pseudomonadati</taxon>
        <taxon>Bacteroidota</taxon>
        <taxon>Cytophagia</taxon>
        <taxon>Cytophagales</taxon>
        <taxon>Hymenobacteraceae</taxon>
        <taxon>Pontibacter</taxon>
    </lineage>
</organism>
<comment type="similarity">
    <text evidence="6">Belongs to the glycosyl hydrolase 10 (cellulase F) family.</text>
</comment>
<dbReference type="Proteomes" id="UP000256708">
    <property type="component" value="Unassembled WGS sequence"/>
</dbReference>
<dbReference type="GO" id="GO:0045493">
    <property type="term" value="P:xylan catabolic process"/>
    <property type="evidence" value="ECO:0007669"/>
    <property type="project" value="UniProtKB-KW"/>
</dbReference>
<evidence type="ECO:0000256" key="7">
    <source>
        <dbReference type="SAM" id="SignalP"/>
    </source>
</evidence>
<keyword evidence="3 6" id="KW-0326">Glycosidase</keyword>
<evidence type="ECO:0000313" key="10">
    <source>
        <dbReference type="Proteomes" id="UP000256708"/>
    </source>
</evidence>
<dbReference type="InterPro" id="IPR044846">
    <property type="entry name" value="GH10"/>
</dbReference>
<keyword evidence="1 6" id="KW-0378">Hydrolase</keyword>
<dbReference type="PROSITE" id="PS00591">
    <property type="entry name" value="GH10_1"/>
    <property type="match status" value="1"/>
</dbReference>
<dbReference type="Gene3D" id="3.20.20.80">
    <property type="entry name" value="Glycosidases"/>
    <property type="match status" value="1"/>
</dbReference>
<evidence type="ECO:0000259" key="8">
    <source>
        <dbReference type="PROSITE" id="PS51760"/>
    </source>
</evidence>
<dbReference type="OrthoDB" id="9809277at2"/>
<dbReference type="PANTHER" id="PTHR31490:SF90">
    <property type="entry name" value="ENDO-1,4-BETA-XYLANASE A"/>
    <property type="match status" value="1"/>
</dbReference>
<dbReference type="PRINTS" id="PR00134">
    <property type="entry name" value="GLHYDRLASE10"/>
</dbReference>
<feature type="domain" description="GH10" evidence="8">
    <location>
        <begin position="40"/>
        <end position="389"/>
    </location>
</feature>
<dbReference type="GO" id="GO:0031176">
    <property type="term" value="F:endo-1,4-beta-xylanase activity"/>
    <property type="evidence" value="ECO:0007669"/>
    <property type="project" value="UniProtKB-EC"/>
</dbReference>
<evidence type="ECO:0000256" key="6">
    <source>
        <dbReference type="RuleBase" id="RU361174"/>
    </source>
</evidence>
<dbReference type="SUPFAM" id="SSF51445">
    <property type="entry name" value="(Trans)glycosidases"/>
    <property type="match status" value="1"/>
</dbReference>